<reference evidence="9" key="1">
    <citation type="submission" date="2025-08" db="UniProtKB">
        <authorList>
            <consortium name="RefSeq"/>
        </authorList>
    </citation>
    <scope>IDENTIFICATION</scope>
    <source>
        <tissue evidence="9">Fruit stalk</tissue>
    </source>
</reference>
<evidence type="ECO:0000313" key="9">
    <source>
        <dbReference type="RefSeq" id="XP_022728675.1"/>
    </source>
</evidence>
<feature type="compositionally biased region" description="Low complexity" evidence="6">
    <location>
        <begin position="1"/>
        <end position="10"/>
    </location>
</feature>
<dbReference type="GO" id="GO:0003677">
    <property type="term" value="F:DNA binding"/>
    <property type="evidence" value="ECO:0007669"/>
    <property type="project" value="UniProtKB-KW"/>
</dbReference>
<evidence type="ECO:0000256" key="6">
    <source>
        <dbReference type="SAM" id="MobiDB-lite"/>
    </source>
</evidence>
<name>A0A6P5XKH5_DURZI</name>
<dbReference type="GO" id="GO:0005634">
    <property type="term" value="C:nucleus"/>
    <property type="evidence" value="ECO:0007669"/>
    <property type="project" value="UniProtKB-SubCell"/>
</dbReference>
<keyword evidence="4" id="KW-0804">Transcription</keyword>
<evidence type="ECO:0000256" key="2">
    <source>
        <dbReference type="ARBA" id="ARBA00023015"/>
    </source>
</evidence>
<gene>
    <name evidence="9" type="primary">LOC111284217</name>
</gene>
<keyword evidence="3" id="KW-0238">DNA-binding</keyword>
<evidence type="ECO:0000256" key="5">
    <source>
        <dbReference type="ARBA" id="ARBA00023242"/>
    </source>
</evidence>
<dbReference type="PANTHER" id="PTHR12396:SF38">
    <property type="entry name" value="METHYL-CPG-BINDING DOMAIN-CONTAINING PROTEIN 7"/>
    <property type="match status" value="1"/>
</dbReference>
<keyword evidence="5" id="KW-0539">Nucleus</keyword>
<accession>A0A6P5XKH5</accession>
<evidence type="ECO:0000259" key="7">
    <source>
        <dbReference type="PROSITE" id="PS50982"/>
    </source>
</evidence>
<protein>
    <submittedName>
        <fullName evidence="9">Methyl-CpG-binding domain-containing protein 7</fullName>
    </submittedName>
</protein>
<evidence type="ECO:0000256" key="3">
    <source>
        <dbReference type="ARBA" id="ARBA00023125"/>
    </source>
</evidence>
<dbReference type="Proteomes" id="UP000515121">
    <property type="component" value="Unplaced"/>
</dbReference>
<dbReference type="RefSeq" id="XP_022728675.1">
    <property type="nucleotide sequence ID" value="XM_022872940.1"/>
</dbReference>
<dbReference type="PANTHER" id="PTHR12396">
    <property type="entry name" value="METHYL-CPG BINDING PROTEIN, MBD"/>
    <property type="match status" value="1"/>
</dbReference>
<keyword evidence="2" id="KW-0805">Transcription regulation</keyword>
<feature type="region of interest" description="Disordered" evidence="6">
    <location>
        <begin position="1"/>
        <end position="40"/>
    </location>
</feature>
<keyword evidence="8" id="KW-1185">Reference proteome</keyword>
<feature type="domain" description="MBD" evidence="7">
    <location>
        <begin position="117"/>
        <end position="192"/>
    </location>
</feature>
<dbReference type="GeneID" id="111284217"/>
<sequence>MRSKSSQSKKTPPPAAKEREAHDASTMQVRIVEPNPTSPVFKSPIKLPRGWVVEERPRVNSAAHPGRVDRYYSEPGSGRQFRSLISVQNYLCEGMEYTPSTQRVKFDSKNSMQIVPHVFKSATPFRLPPGWIVEEKPRSNVRYAGVIDRYYIEPETGKRFRSIIAVERYLAEMEASAAATEVLKADDASELLNC</sequence>
<proteinExistence type="predicted"/>
<feature type="domain" description="MBD" evidence="7">
    <location>
        <begin position="37"/>
        <end position="113"/>
    </location>
</feature>
<comment type="subcellular location">
    <subcellularLocation>
        <location evidence="1">Nucleus</location>
    </subcellularLocation>
</comment>
<evidence type="ECO:0000313" key="8">
    <source>
        <dbReference type="Proteomes" id="UP000515121"/>
    </source>
</evidence>
<dbReference type="OrthoDB" id="10072024at2759"/>
<dbReference type="InterPro" id="IPR016177">
    <property type="entry name" value="DNA-bd_dom_sf"/>
</dbReference>
<dbReference type="Gene3D" id="3.30.890.10">
    <property type="entry name" value="Methyl-cpg-binding Protein 2, Chain A"/>
    <property type="match status" value="2"/>
</dbReference>
<dbReference type="InterPro" id="IPR001739">
    <property type="entry name" value="Methyl_CpG_DNA-bd"/>
</dbReference>
<organism evidence="8 9">
    <name type="scientific">Durio zibethinus</name>
    <name type="common">Durian</name>
    <dbReference type="NCBI Taxonomy" id="66656"/>
    <lineage>
        <taxon>Eukaryota</taxon>
        <taxon>Viridiplantae</taxon>
        <taxon>Streptophyta</taxon>
        <taxon>Embryophyta</taxon>
        <taxon>Tracheophyta</taxon>
        <taxon>Spermatophyta</taxon>
        <taxon>Magnoliopsida</taxon>
        <taxon>eudicotyledons</taxon>
        <taxon>Gunneridae</taxon>
        <taxon>Pentapetalae</taxon>
        <taxon>rosids</taxon>
        <taxon>malvids</taxon>
        <taxon>Malvales</taxon>
        <taxon>Malvaceae</taxon>
        <taxon>Helicteroideae</taxon>
        <taxon>Durio</taxon>
    </lineage>
</organism>
<dbReference type="SUPFAM" id="SSF54171">
    <property type="entry name" value="DNA-binding domain"/>
    <property type="match status" value="2"/>
</dbReference>
<dbReference type="AlphaFoldDB" id="A0A6P5XKH5"/>
<evidence type="ECO:0000256" key="1">
    <source>
        <dbReference type="ARBA" id="ARBA00004123"/>
    </source>
</evidence>
<dbReference type="PROSITE" id="PS50982">
    <property type="entry name" value="MBD"/>
    <property type="match status" value="2"/>
</dbReference>
<dbReference type="KEGG" id="dzi:111284217"/>
<evidence type="ECO:0000256" key="4">
    <source>
        <dbReference type="ARBA" id="ARBA00023163"/>
    </source>
</evidence>
<dbReference type="Pfam" id="PF01429">
    <property type="entry name" value="MBD"/>
    <property type="match status" value="2"/>
</dbReference>